<dbReference type="GO" id="GO:0009306">
    <property type="term" value="P:protein secretion"/>
    <property type="evidence" value="ECO:0007669"/>
    <property type="project" value="InterPro"/>
</dbReference>
<feature type="transmembrane region" description="Helical" evidence="3">
    <location>
        <begin position="189"/>
        <end position="214"/>
    </location>
</feature>
<name>A0A0A0EL50_9RHOB</name>
<evidence type="ECO:0000313" key="5">
    <source>
        <dbReference type="Proteomes" id="UP000030004"/>
    </source>
</evidence>
<keyword evidence="4" id="KW-0282">Flagellum</keyword>
<dbReference type="OrthoDB" id="9807950at2"/>
<evidence type="ECO:0000256" key="3">
    <source>
        <dbReference type="SAM" id="Phobius"/>
    </source>
</evidence>
<feature type="transmembrane region" description="Helical" evidence="3">
    <location>
        <begin position="95"/>
        <end position="118"/>
    </location>
</feature>
<sequence length="362" mass="39610">MSDEENGDKPHEPTQKKLDDARKKGELPRSQDLSTAASYAGLTLAAVAVGGDNLKALGSSLMVLIDQADRLDGLFLSDQGAGGVVATLAGRSALLILPFFLVPAVAALLTIISQRAFVVTPSKLQPKMSRISLLSNAKNKFGRNGLFEFGKSFTKLVIYSMVLGIFLSTRLPEMAGSLRTDPGMATALLLRICIEFMFVVLVISLCIGGIDFMWQRAEHLRKHRMSDKEIRDEQKNTEGDPHMKQERRARGQAIAMNQMMAQVPKADVIITNPTHYAVALQWSREPGAAPTCVAKGVDEVAATIRRLAQENGVPIHPDPPTARLLYATTDVGSEISPDTYRAVAVAIRFADQMRQKVRKSWR</sequence>
<dbReference type="STRING" id="1461694.ATO9_07610"/>
<proteinExistence type="inferred from homology"/>
<comment type="similarity">
    <text evidence="1">Belongs to the type III secretion exporter family.</text>
</comment>
<feature type="compositionally biased region" description="Basic and acidic residues" evidence="2">
    <location>
        <begin position="226"/>
        <end position="247"/>
    </location>
</feature>
<reference evidence="4 5" key="1">
    <citation type="journal article" date="2015" name="Antonie Van Leeuwenhoek">
        <title>Pseudooceanicola atlanticus gen. nov. sp. nov., isolated from surface seawater of the Atlantic Ocean and reclassification of Oceanicola batsensis, Oceanicola marinus, Oceanicola nitratireducens, Oceanicola nanhaiensis, Oceanicola antarcticus and Oceanicola flagellatus, as Pseudooceanicola batsensis comb. nov., Pseudooceanicola marinus comb. nov., Pseudooceanicola nitratireducens comb. nov., Pseudooceanicola nanhaiensis comb. nov., Pseudooceanicola antarcticus comb. nov., and Pseudooceanicola flagellatus comb. nov.</title>
        <authorList>
            <person name="Lai Q."/>
            <person name="Li G."/>
            <person name="Liu X."/>
            <person name="Du Y."/>
            <person name="Sun F."/>
            <person name="Shao Z."/>
        </authorList>
    </citation>
    <scope>NUCLEOTIDE SEQUENCE [LARGE SCALE GENOMIC DNA]</scope>
    <source>
        <strain evidence="4 5">22II-s11g</strain>
    </source>
</reference>
<gene>
    <name evidence="4" type="ORF">ATO9_07610</name>
</gene>
<dbReference type="eggNOG" id="COG1377">
    <property type="taxonomic scope" value="Bacteria"/>
</dbReference>
<accession>A0A0A0EL50</accession>
<dbReference type="Gene3D" id="3.40.1690.10">
    <property type="entry name" value="secretion proteins EscU"/>
    <property type="match status" value="1"/>
</dbReference>
<keyword evidence="4" id="KW-0966">Cell projection</keyword>
<comment type="caution">
    <text evidence="4">The sequence shown here is derived from an EMBL/GenBank/DDBJ whole genome shotgun (WGS) entry which is preliminary data.</text>
</comment>
<evidence type="ECO:0000256" key="2">
    <source>
        <dbReference type="SAM" id="MobiDB-lite"/>
    </source>
</evidence>
<keyword evidence="5" id="KW-1185">Reference proteome</keyword>
<dbReference type="RefSeq" id="WP_043747267.1">
    <property type="nucleotide sequence ID" value="NZ_AQQX01000002.1"/>
</dbReference>
<feature type="region of interest" description="Disordered" evidence="2">
    <location>
        <begin position="224"/>
        <end position="247"/>
    </location>
</feature>
<dbReference type="InterPro" id="IPR006135">
    <property type="entry name" value="T3SS_substrate_exporter"/>
</dbReference>
<keyword evidence="3" id="KW-0812">Transmembrane</keyword>
<dbReference type="SUPFAM" id="SSF160544">
    <property type="entry name" value="EscU C-terminal domain-like"/>
    <property type="match status" value="1"/>
</dbReference>
<dbReference type="GO" id="GO:0005886">
    <property type="term" value="C:plasma membrane"/>
    <property type="evidence" value="ECO:0007669"/>
    <property type="project" value="TreeGrafter"/>
</dbReference>
<dbReference type="Pfam" id="PF01312">
    <property type="entry name" value="Bac_export_2"/>
    <property type="match status" value="1"/>
</dbReference>
<keyword evidence="3" id="KW-1133">Transmembrane helix</keyword>
<dbReference type="AlphaFoldDB" id="A0A0A0EL50"/>
<dbReference type="EMBL" id="AQQX01000002">
    <property type="protein sequence ID" value="KGM49867.1"/>
    <property type="molecule type" value="Genomic_DNA"/>
</dbReference>
<keyword evidence="4" id="KW-0969">Cilium</keyword>
<dbReference type="Proteomes" id="UP000030004">
    <property type="component" value="Unassembled WGS sequence"/>
</dbReference>
<organism evidence="4 5">
    <name type="scientific">Pseudooceanicola atlanticus</name>
    <dbReference type="NCBI Taxonomy" id="1461694"/>
    <lineage>
        <taxon>Bacteria</taxon>
        <taxon>Pseudomonadati</taxon>
        <taxon>Pseudomonadota</taxon>
        <taxon>Alphaproteobacteria</taxon>
        <taxon>Rhodobacterales</taxon>
        <taxon>Paracoccaceae</taxon>
        <taxon>Pseudooceanicola</taxon>
    </lineage>
</organism>
<dbReference type="InterPro" id="IPR029025">
    <property type="entry name" value="T3SS_substrate_exporter_C"/>
</dbReference>
<dbReference type="PANTHER" id="PTHR30531">
    <property type="entry name" value="FLAGELLAR BIOSYNTHETIC PROTEIN FLHB"/>
    <property type="match status" value="1"/>
</dbReference>
<evidence type="ECO:0000313" key="4">
    <source>
        <dbReference type="EMBL" id="KGM49867.1"/>
    </source>
</evidence>
<dbReference type="PRINTS" id="PR00950">
    <property type="entry name" value="TYPE3IMSPROT"/>
</dbReference>
<keyword evidence="3" id="KW-0472">Membrane</keyword>
<evidence type="ECO:0000256" key="1">
    <source>
        <dbReference type="ARBA" id="ARBA00010690"/>
    </source>
</evidence>
<protein>
    <submittedName>
        <fullName evidence="4">Flagellar biosynthesis protein FlhB</fullName>
    </submittedName>
</protein>
<feature type="transmembrane region" description="Helical" evidence="3">
    <location>
        <begin position="153"/>
        <end position="169"/>
    </location>
</feature>
<feature type="region of interest" description="Disordered" evidence="2">
    <location>
        <begin position="1"/>
        <end position="30"/>
    </location>
</feature>
<dbReference type="PANTHER" id="PTHR30531:SF14">
    <property type="entry name" value="SURFACE PRESENTATION OF ANTIGENS PROTEIN SPAS"/>
    <property type="match status" value="1"/>
</dbReference>
<feature type="compositionally biased region" description="Basic and acidic residues" evidence="2">
    <location>
        <begin position="7"/>
        <end position="29"/>
    </location>
</feature>